<dbReference type="GO" id="GO:0046872">
    <property type="term" value="F:metal ion binding"/>
    <property type="evidence" value="ECO:0007669"/>
    <property type="project" value="UniProtKB-KW"/>
</dbReference>
<dbReference type="SUPFAM" id="SSF54862">
    <property type="entry name" value="4Fe-4S ferredoxins"/>
    <property type="match status" value="1"/>
</dbReference>
<evidence type="ECO:0000256" key="2">
    <source>
        <dbReference type="ARBA" id="ARBA00023004"/>
    </source>
</evidence>
<gene>
    <name evidence="5" type="ORF">H9728_01860</name>
</gene>
<keyword evidence="2" id="KW-0408">Iron</keyword>
<dbReference type="Pfam" id="PF00037">
    <property type="entry name" value="Fer4"/>
    <property type="match status" value="2"/>
</dbReference>
<accession>A0A9D1Z6F6</accession>
<dbReference type="AlphaFoldDB" id="A0A9D1Z6F6"/>
<dbReference type="Gene3D" id="3.40.50.360">
    <property type="match status" value="1"/>
</dbReference>
<dbReference type="Proteomes" id="UP000824135">
    <property type="component" value="Unassembled WGS sequence"/>
</dbReference>
<evidence type="ECO:0000256" key="3">
    <source>
        <dbReference type="ARBA" id="ARBA00023014"/>
    </source>
</evidence>
<dbReference type="Gene3D" id="3.30.70.20">
    <property type="match status" value="1"/>
</dbReference>
<dbReference type="PROSITE" id="PS00198">
    <property type="entry name" value="4FE4S_FER_1"/>
    <property type="match status" value="2"/>
</dbReference>
<dbReference type="SUPFAM" id="SSF52218">
    <property type="entry name" value="Flavoproteins"/>
    <property type="match status" value="1"/>
</dbReference>
<dbReference type="GO" id="GO:0051536">
    <property type="term" value="F:iron-sulfur cluster binding"/>
    <property type="evidence" value="ECO:0007669"/>
    <property type="project" value="UniProtKB-KW"/>
</dbReference>
<proteinExistence type="predicted"/>
<sequence>MLALMYFSPTCTTKKIVSAVGKVFFEKMLSKMRPIDVTPLAARLREYAFSEDDVLVFGAPVYGGRVPVLLRDLFENLQGNGARAIALCVYGNREYDDALLEMCDLLSSRGFTVCAAAAFIGEHSYTDKVGSFRPDKEDLLAADEFARAAFEKVAAGLPVRKQVRGHRPYKELSPSLLTPKKAPVVSEEKCTHCGACVSVCPVCNLSADLKDLGRCIGCAACVRFCPAGAREFCDEGIAAAKARLEANCTAWRNPEFFL</sequence>
<keyword evidence="1" id="KW-0479">Metal-binding</keyword>
<reference evidence="5" key="2">
    <citation type="submission" date="2021-04" db="EMBL/GenBank/DDBJ databases">
        <authorList>
            <person name="Gilroy R."/>
        </authorList>
    </citation>
    <scope>NUCLEOTIDE SEQUENCE</scope>
    <source>
        <strain evidence="5">CHK199-9574</strain>
    </source>
</reference>
<evidence type="ECO:0000313" key="6">
    <source>
        <dbReference type="Proteomes" id="UP000824135"/>
    </source>
</evidence>
<dbReference type="EMBL" id="DXCO01000014">
    <property type="protein sequence ID" value="HIY77766.1"/>
    <property type="molecule type" value="Genomic_DNA"/>
</dbReference>
<dbReference type="InterPro" id="IPR017896">
    <property type="entry name" value="4Fe4S_Fe-S-bd"/>
</dbReference>
<keyword evidence="3" id="KW-0411">Iron-sulfur</keyword>
<comment type="caution">
    <text evidence="5">The sequence shown here is derived from an EMBL/GenBank/DDBJ whole genome shotgun (WGS) entry which is preliminary data.</text>
</comment>
<protein>
    <submittedName>
        <fullName evidence="5">4Fe-4S binding protein</fullName>
    </submittedName>
</protein>
<reference evidence="5" key="1">
    <citation type="journal article" date="2021" name="PeerJ">
        <title>Extensive microbial diversity within the chicken gut microbiome revealed by metagenomics and culture.</title>
        <authorList>
            <person name="Gilroy R."/>
            <person name="Ravi A."/>
            <person name="Getino M."/>
            <person name="Pursley I."/>
            <person name="Horton D.L."/>
            <person name="Alikhan N.F."/>
            <person name="Baker D."/>
            <person name="Gharbi K."/>
            <person name="Hall N."/>
            <person name="Watson M."/>
            <person name="Adriaenssens E.M."/>
            <person name="Foster-Nyarko E."/>
            <person name="Jarju S."/>
            <person name="Secka A."/>
            <person name="Antonio M."/>
            <person name="Oren A."/>
            <person name="Chaudhuri R.R."/>
            <person name="La Ragione R."/>
            <person name="Hildebrand F."/>
            <person name="Pallen M.J."/>
        </authorList>
    </citation>
    <scope>NUCLEOTIDE SEQUENCE</scope>
    <source>
        <strain evidence="5">CHK199-9574</strain>
    </source>
</reference>
<name>A0A9D1Z6F6_9FIRM</name>
<evidence type="ECO:0000313" key="5">
    <source>
        <dbReference type="EMBL" id="HIY77766.1"/>
    </source>
</evidence>
<feature type="domain" description="4Fe-4S ferredoxin-type" evidence="4">
    <location>
        <begin position="211"/>
        <end position="235"/>
    </location>
</feature>
<evidence type="ECO:0000256" key="1">
    <source>
        <dbReference type="ARBA" id="ARBA00022723"/>
    </source>
</evidence>
<dbReference type="PROSITE" id="PS51379">
    <property type="entry name" value="4FE4S_FER_2"/>
    <property type="match status" value="2"/>
</dbReference>
<dbReference type="InterPro" id="IPR029039">
    <property type="entry name" value="Flavoprotein-like_sf"/>
</dbReference>
<evidence type="ECO:0000259" key="4">
    <source>
        <dbReference type="PROSITE" id="PS51379"/>
    </source>
</evidence>
<dbReference type="InterPro" id="IPR017900">
    <property type="entry name" value="4Fe4S_Fe_S_CS"/>
</dbReference>
<organism evidence="5 6">
    <name type="scientific">Candidatus Borkfalkia excrementavium</name>
    <dbReference type="NCBI Taxonomy" id="2838505"/>
    <lineage>
        <taxon>Bacteria</taxon>
        <taxon>Bacillati</taxon>
        <taxon>Bacillota</taxon>
        <taxon>Clostridia</taxon>
        <taxon>Christensenellales</taxon>
        <taxon>Christensenellaceae</taxon>
        <taxon>Candidatus Borkfalkia</taxon>
    </lineage>
</organism>
<feature type="domain" description="4Fe-4S ferredoxin-type" evidence="4">
    <location>
        <begin position="181"/>
        <end position="210"/>
    </location>
</feature>